<organism evidence="1 2">
    <name type="scientific">Elysia crispata</name>
    <name type="common">lettuce slug</name>
    <dbReference type="NCBI Taxonomy" id="231223"/>
    <lineage>
        <taxon>Eukaryota</taxon>
        <taxon>Metazoa</taxon>
        <taxon>Spiralia</taxon>
        <taxon>Lophotrochozoa</taxon>
        <taxon>Mollusca</taxon>
        <taxon>Gastropoda</taxon>
        <taxon>Heterobranchia</taxon>
        <taxon>Euthyneura</taxon>
        <taxon>Panpulmonata</taxon>
        <taxon>Sacoglossa</taxon>
        <taxon>Placobranchoidea</taxon>
        <taxon>Plakobranchidae</taxon>
        <taxon>Elysia</taxon>
    </lineage>
</organism>
<protein>
    <submittedName>
        <fullName evidence="1">Uncharacterized protein</fullName>
    </submittedName>
</protein>
<reference evidence="1" key="1">
    <citation type="journal article" date="2023" name="G3 (Bethesda)">
        <title>A reference genome for the long-term kleptoplast-retaining sea slug Elysia crispata morphotype clarki.</title>
        <authorList>
            <person name="Eastman K.E."/>
            <person name="Pendleton A.L."/>
            <person name="Shaikh M.A."/>
            <person name="Suttiyut T."/>
            <person name="Ogas R."/>
            <person name="Tomko P."/>
            <person name="Gavelis G."/>
            <person name="Widhalm J.R."/>
            <person name="Wisecaver J.H."/>
        </authorList>
    </citation>
    <scope>NUCLEOTIDE SEQUENCE</scope>
    <source>
        <strain evidence="1">ECLA1</strain>
    </source>
</reference>
<keyword evidence="2" id="KW-1185">Reference proteome</keyword>
<evidence type="ECO:0000313" key="2">
    <source>
        <dbReference type="Proteomes" id="UP001283361"/>
    </source>
</evidence>
<gene>
    <name evidence="1" type="ORF">RRG08_055324</name>
</gene>
<evidence type="ECO:0000313" key="1">
    <source>
        <dbReference type="EMBL" id="KAK3792057.1"/>
    </source>
</evidence>
<sequence>MKNESLTRFEQRYDKPYVRGNIWPYTMLTHKQNDGEKNNELLHSLGLAKIWRRLSLGMCFPRSEGKKRDRSVYHLTHDPIIFLMGTEDKRE</sequence>
<dbReference type="AlphaFoldDB" id="A0AAE1ASP3"/>
<proteinExistence type="predicted"/>
<dbReference type="EMBL" id="JAWDGP010001389">
    <property type="protein sequence ID" value="KAK3792057.1"/>
    <property type="molecule type" value="Genomic_DNA"/>
</dbReference>
<name>A0AAE1ASP3_9GAST</name>
<accession>A0AAE1ASP3</accession>
<dbReference type="Proteomes" id="UP001283361">
    <property type="component" value="Unassembled WGS sequence"/>
</dbReference>
<comment type="caution">
    <text evidence="1">The sequence shown here is derived from an EMBL/GenBank/DDBJ whole genome shotgun (WGS) entry which is preliminary data.</text>
</comment>